<dbReference type="InterPro" id="IPR036938">
    <property type="entry name" value="PAP2/HPO_sf"/>
</dbReference>
<feature type="transmembrane region" description="Helical" evidence="7">
    <location>
        <begin position="215"/>
        <end position="235"/>
    </location>
</feature>
<dbReference type="SUPFAM" id="SSF48317">
    <property type="entry name" value="Acid phosphatase/Vanadium-dependent haloperoxidase"/>
    <property type="match status" value="1"/>
</dbReference>
<dbReference type="GO" id="GO:0005886">
    <property type="term" value="C:plasma membrane"/>
    <property type="evidence" value="ECO:0007669"/>
    <property type="project" value="UniProtKB-SubCell"/>
</dbReference>
<keyword evidence="6 7" id="KW-0472">Membrane</keyword>
<dbReference type="Gene3D" id="1.20.144.10">
    <property type="entry name" value="Phosphatidic acid phosphatase type 2/haloperoxidase"/>
    <property type="match status" value="1"/>
</dbReference>
<keyword evidence="3 7" id="KW-0812">Transmembrane</keyword>
<protein>
    <recommendedName>
        <fullName evidence="8">Phosphatidic acid phosphatase type 2/haloperoxidase domain-containing protein</fullName>
    </recommendedName>
</protein>
<evidence type="ECO:0000256" key="3">
    <source>
        <dbReference type="ARBA" id="ARBA00022692"/>
    </source>
</evidence>
<keyword evidence="2" id="KW-1003">Cell membrane</keyword>
<feature type="transmembrane region" description="Helical" evidence="7">
    <location>
        <begin position="21"/>
        <end position="50"/>
    </location>
</feature>
<evidence type="ECO:0000259" key="8">
    <source>
        <dbReference type="SMART" id="SM00014"/>
    </source>
</evidence>
<evidence type="ECO:0000256" key="1">
    <source>
        <dbReference type="ARBA" id="ARBA00004651"/>
    </source>
</evidence>
<gene>
    <name evidence="9" type="ORF">HRbin17_02570</name>
</gene>
<feature type="domain" description="Phosphatidic acid phosphatase type 2/haloperoxidase" evidence="8">
    <location>
        <begin position="120"/>
        <end position="229"/>
    </location>
</feature>
<sequence>MGLAAWRNRFDAGVRRVGRRFALFVAGISPLSEAALWLALFLALAVPIAVGWQPLTTMDSALLRWVNRGWASAPLDAVMRFLSSMGKMPSVWVGLLVWLAVVFWWRHRCRRASAVAWFKTVLAIAVAISLADGLSSRVAKQLVHRERPPRLVRGVRLVDGVGRSLGFPSSHAANAFAVARVLQSVAPPRLLWWALAVTIALSRVYLGVHFPADSVGGALLGLSVGAFVIAIWQTASAKARG</sequence>
<evidence type="ECO:0000256" key="2">
    <source>
        <dbReference type="ARBA" id="ARBA00022475"/>
    </source>
</evidence>
<feature type="transmembrane region" description="Helical" evidence="7">
    <location>
        <begin position="190"/>
        <end position="208"/>
    </location>
</feature>
<feature type="transmembrane region" description="Helical" evidence="7">
    <location>
        <begin position="89"/>
        <end position="105"/>
    </location>
</feature>
<evidence type="ECO:0000256" key="4">
    <source>
        <dbReference type="ARBA" id="ARBA00022801"/>
    </source>
</evidence>
<dbReference type="PANTHER" id="PTHR14969:SF62">
    <property type="entry name" value="DECAPRENYLPHOSPHORYL-5-PHOSPHORIBOSE PHOSPHATASE RV3807C-RELATED"/>
    <property type="match status" value="1"/>
</dbReference>
<comment type="subcellular location">
    <subcellularLocation>
        <location evidence="1">Cell membrane</location>
        <topology evidence="1">Multi-pass membrane protein</topology>
    </subcellularLocation>
</comment>
<comment type="caution">
    <text evidence="9">The sequence shown here is derived from an EMBL/GenBank/DDBJ whole genome shotgun (WGS) entry which is preliminary data.</text>
</comment>
<keyword evidence="5 7" id="KW-1133">Transmembrane helix</keyword>
<dbReference type="Proteomes" id="UP000236173">
    <property type="component" value="Unassembled WGS sequence"/>
</dbReference>
<dbReference type="InterPro" id="IPR000326">
    <property type="entry name" value="PAP2/HPO"/>
</dbReference>
<dbReference type="Pfam" id="PF01569">
    <property type="entry name" value="PAP2"/>
    <property type="match status" value="1"/>
</dbReference>
<keyword evidence="4" id="KW-0378">Hydrolase</keyword>
<dbReference type="PANTHER" id="PTHR14969">
    <property type="entry name" value="SPHINGOSINE-1-PHOSPHATE PHOSPHOHYDROLASE"/>
    <property type="match status" value="1"/>
</dbReference>
<evidence type="ECO:0000256" key="5">
    <source>
        <dbReference type="ARBA" id="ARBA00022989"/>
    </source>
</evidence>
<accession>A0A2H5XFT4</accession>
<dbReference type="EMBL" id="BEHT01000048">
    <property type="protein sequence ID" value="GBD00036.1"/>
    <property type="molecule type" value="Genomic_DNA"/>
</dbReference>
<organism evidence="9 10">
    <name type="scientific">Candidatus Fervidibacter japonicus</name>
    <dbReference type="NCBI Taxonomy" id="2035412"/>
    <lineage>
        <taxon>Bacteria</taxon>
        <taxon>Candidatus Fervidibacterota</taxon>
        <taxon>Candidatus Fervidibacter</taxon>
    </lineage>
</organism>
<evidence type="ECO:0000313" key="10">
    <source>
        <dbReference type="Proteomes" id="UP000236173"/>
    </source>
</evidence>
<dbReference type="SMART" id="SM00014">
    <property type="entry name" value="acidPPc"/>
    <property type="match status" value="1"/>
</dbReference>
<evidence type="ECO:0000313" key="9">
    <source>
        <dbReference type="EMBL" id="GBD00036.1"/>
    </source>
</evidence>
<evidence type="ECO:0000256" key="7">
    <source>
        <dbReference type="SAM" id="Phobius"/>
    </source>
</evidence>
<dbReference type="GO" id="GO:0016787">
    <property type="term" value="F:hydrolase activity"/>
    <property type="evidence" value="ECO:0007669"/>
    <property type="project" value="UniProtKB-KW"/>
</dbReference>
<feature type="transmembrane region" description="Helical" evidence="7">
    <location>
        <begin position="112"/>
        <end position="131"/>
    </location>
</feature>
<reference evidence="10" key="1">
    <citation type="submission" date="2017-09" db="EMBL/GenBank/DDBJ databases">
        <title>Metaegenomics of thermophilic ammonia-oxidizing enrichment culture.</title>
        <authorList>
            <person name="Kato S."/>
            <person name="Suzuki K."/>
        </authorList>
    </citation>
    <scope>NUCLEOTIDE SEQUENCE [LARGE SCALE GENOMIC DNA]</scope>
</reference>
<evidence type="ECO:0000256" key="6">
    <source>
        <dbReference type="ARBA" id="ARBA00023136"/>
    </source>
</evidence>
<dbReference type="AlphaFoldDB" id="A0A2H5XFT4"/>
<proteinExistence type="predicted"/>
<name>A0A2H5XFT4_9BACT</name>